<keyword evidence="3" id="KW-0808">Transferase</keyword>
<organism evidence="10 11">
    <name type="scientific">Canavalia gladiata</name>
    <name type="common">Sword bean</name>
    <name type="synonym">Dolichos gladiatus</name>
    <dbReference type="NCBI Taxonomy" id="3824"/>
    <lineage>
        <taxon>Eukaryota</taxon>
        <taxon>Viridiplantae</taxon>
        <taxon>Streptophyta</taxon>
        <taxon>Embryophyta</taxon>
        <taxon>Tracheophyta</taxon>
        <taxon>Spermatophyta</taxon>
        <taxon>Magnoliopsida</taxon>
        <taxon>eudicotyledons</taxon>
        <taxon>Gunneridae</taxon>
        <taxon>Pentapetalae</taxon>
        <taxon>rosids</taxon>
        <taxon>fabids</taxon>
        <taxon>Fabales</taxon>
        <taxon>Fabaceae</taxon>
        <taxon>Papilionoideae</taxon>
        <taxon>50 kb inversion clade</taxon>
        <taxon>NPAAA clade</taxon>
        <taxon>indigoferoid/millettioid clade</taxon>
        <taxon>Phaseoleae</taxon>
        <taxon>Canavalia</taxon>
    </lineage>
</organism>
<dbReference type="PANTHER" id="PTHR11746">
    <property type="entry name" value="O-METHYLTRANSFERASE"/>
    <property type="match status" value="1"/>
</dbReference>
<feature type="domain" description="O-methyltransferase C-terminal" evidence="8">
    <location>
        <begin position="255"/>
        <end position="460"/>
    </location>
</feature>
<dbReference type="Pfam" id="PF00891">
    <property type="entry name" value="Methyltransf_2"/>
    <property type="match status" value="1"/>
</dbReference>
<dbReference type="GO" id="GO:0032259">
    <property type="term" value="P:methylation"/>
    <property type="evidence" value="ECO:0007669"/>
    <property type="project" value="UniProtKB-KW"/>
</dbReference>
<keyword evidence="4" id="KW-0949">S-adenosyl-L-methionine</keyword>
<comment type="caution">
    <text evidence="10">The sequence shown here is derived from an EMBL/GenBank/DDBJ whole genome shotgun (WGS) entry which is preliminary data.</text>
</comment>
<comment type="function">
    <text evidence="7">Catalyzes the conversion of caffeic acid to ferulic acid and of 5-hydroxyferulic acid to sinapic acid. The resulting products may subsequently be converted to the corresponding alcohols that are incorporated into lignins.</text>
</comment>
<evidence type="ECO:0000256" key="2">
    <source>
        <dbReference type="ARBA" id="ARBA00022603"/>
    </source>
</evidence>
<dbReference type="Gene3D" id="1.10.10.10">
    <property type="entry name" value="Winged helix-like DNA-binding domain superfamily/Winged helix DNA-binding domain"/>
    <property type="match status" value="1"/>
</dbReference>
<dbReference type="InterPro" id="IPR001077">
    <property type="entry name" value="COMT_C"/>
</dbReference>
<dbReference type="AlphaFoldDB" id="A0AAN9QNZ6"/>
<evidence type="ECO:0000313" key="11">
    <source>
        <dbReference type="Proteomes" id="UP001367508"/>
    </source>
</evidence>
<dbReference type="Pfam" id="PF08100">
    <property type="entry name" value="Dimerisation"/>
    <property type="match status" value="1"/>
</dbReference>
<evidence type="ECO:0000259" key="8">
    <source>
        <dbReference type="Pfam" id="PF00891"/>
    </source>
</evidence>
<dbReference type="GO" id="GO:0046983">
    <property type="term" value="F:protein dimerization activity"/>
    <property type="evidence" value="ECO:0007669"/>
    <property type="project" value="InterPro"/>
</dbReference>
<dbReference type="Gene3D" id="3.40.50.150">
    <property type="entry name" value="Vaccinia Virus protein VP39"/>
    <property type="match status" value="1"/>
</dbReference>
<dbReference type="Proteomes" id="UP001367508">
    <property type="component" value="Unassembled WGS sequence"/>
</dbReference>
<keyword evidence="2" id="KW-0489">Methyltransferase</keyword>
<keyword evidence="5" id="KW-0438">Lignin biosynthesis</keyword>
<dbReference type="GO" id="GO:0009809">
    <property type="term" value="P:lignin biosynthetic process"/>
    <property type="evidence" value="ECO:0007669"/>
    <property type="project" value="UniProtKB-KW"/>
</dbReference>
<accession>A0AAN9QNZ6</accession>
<dbReference type="EC" id="2.1.1.68" evidence="6"/>
<reference evidence="10 11" key="1">
    <citation type="submission" date="2024-01" db="EMBL/GenBank/DDBJ databases">
        <title>The genomes of 5 underutilized Papilionoideae crops provide insights into root nodulation and disease resistanc.</title>
        <authorList>
            <person name="Jiang F."/>
        </authorList>
    </citation>
    <scope>NUCLEOTIDE SEQUENCE [LARGE SCALE GENOMIC DNA]</scope>
    <source>
        <strain evidence="10">LVBAO_FW01</strain>
        <tissue evidence="10">Leaves</tissue>
    </source>
</reference>
<evidence type="ECO:0000256" key="6">
    <source>
        <dbReference type="ARBA" id="ARBA00039011"/>
    </source>
</evidence>
<evidence type="ECO:0000256" key="5">
    <source>
        <dbReference type="ARBA" id="ARBA00022733"/>
    </source>
</evidence>
<sequence>MVSTAFSSTFICPTSHASRSNLLEFSSQIYQLKMSTSGYPVSTSSGGYYNPGVSTVAIKKETINDNFFPAHFPEKLIMLDILMVEISKGESDSEREQSGVLGYQVKMASLPSSEFDGEEKKLEAPEFEDEESFSRAVELGNSIVLSMALQSATELGVFDVLQKAGESAKLSAKEIASQLSCNNPQAPSMLDRILALLSSHSILHCSLIPDPQNLGSFHKLYTITPVARFFARDSDGVSLGPLLALHQDKIFLNTWTELKNAIREGGIPFNRVYGTHAFEYPGLDSRFNQVFNTAMINHTTLVMKKVLECYKGFEDIKRLVDVGGGLGITINLITSKYPHIQGINFDLPHVIEHAPSYPGVEHVGGDMFESVPKGDAIFMKWILHDWSDEHCLKLLKNCYNATPDDGKVIVVEAVLPIIPETTSVWKFISQSDVLMMTQNPGGKERSEEEFLELVTAAGFRGIRYECYVRTFWIMEFFK</sequence>
<gene>
    <name evidence="10" type="ORF">VNO77_18763</name>
</gene>
<dbReference type="SUPFAM" id="SSF46785">
    <property type="entry name" value="Winged helix' DNA-binding domain"/>
    <property type="match status" value="1"/>
</dbReference>
<evidence type="ECO:0000256" key="3">
    <source>
        <dbReference type="ARBA" id="ARBA00022679"/>
    </source>
</evidence>
<dbReference type="InterPro" id="IPR029063">
    <property type="entry name" value="SAM-dependent_MTases_sf"/>
</dbReference>
<dbReference type="GO" id="GO:0008757">
    <property type="term" value="F:S-adenosylmethionine-dependent methyltransferase activity"/>
    <property type="evidence" value="ECO:0007669"/>
    <property type="project" value="UniProtKB-ARBA"/>
</dbReference>
<dbReference type="InterPro" id="IPR016461">
    <property type="entry name" value="COMT-like"/>
</dbReference>
<dbReference type="GO" id="GO:0047763">
    <property type="term" value="F:caffeate O-methyltransferase activity"/>
    <property type="evidence" value="ECO:0007669"/>
    <property type="project" value="UniProtKB-EC"/>
</dbReference>
<dbReference type="PROSITE" id="PS51683">
    <property type="entry name" value="SAM_OMT_II"/>
    <property type="match status" value="1"/>
</dbReference>
<dbReference type="FunFam" id="3.40.50.150:FF:000061">
    <property type="entry name" value="Caffeic acid O-methyltransferase"/>
    <property type="match status" value="1"/>
</dbReference>
<proteinExistence type="predicted"/>
<evidence type="ECO:0000256" key="7">
    <source>
        <dbReference type="ARBA" id="ARBA00045231"/>
    </source>
</evidence>
<dbReference type="SUPFAM" id="SSF53335">
    <property type="entry name" value="S-adenosyl-L-methionine-dependent methyltransferases"/>
    <property type="match status" value="1"/>
</dbReference>
<dbReference type="InterPro" id="IPR036390">
    <property type="entry name" value="WH_DNA-bd_sf"/>
</dbReference>
<feature type="domain" description="O-methyltransferase dimerisation" evidence="9">
    <location>
        <begin position="138"/>
        <end position="232"/>
    </location>
</feature>
<dbReference type="InterPro" id="IPR012967">
    <property type="entry name" value="COMT_dimerisation"/>
</dbReference>
<protein>
    <recommendedName>
        <fullName evidence="6">caffeate O-methyltransferase</fullName>
        <ecNumber evidence="6">2.1.1.68</ecNumber>
    </recommendedName>
</protein>
<name>A0AAN9QNZ6_CANGL</name>
<evidence type="ECO:0000259" key="9">
    <source>
        <dbReference type="Pfam" id="PF08100"/>
    </source>
</evidence>
<dbReference type="EMBL" id="JAYMYQ010000004">
    <property type="protein sequence ID" value="KAK7338163.1"/>
    <property type="molecule type" value="Genomic_DNA"/>
</dbReference>
<dbReference type="FunFam" id="1.10.10.10:FF:000357">
    <property type="entry name" value="Caffeic acid 3-O-methyltransferase"/>
    <property type="match status" value="1"/>
</dbReference>
<dbReference type="InterPro" id="IPR036388">
    <property type="entry name" value="WH-like_DNA-bd_sf"/>
</dbReference>
<evidence type="ECO:0000256" key="4">
    <source>
        <dbReference type="ARBA" id="ARBA00022691"/>
    </source>
</evidence>
<evidence type="ECO:0000256" key="1">
    <source>
        <dbReference type="ARBA" id="ARBA00004928"/>
    </source>
</evidence>
<comment type="pathway">
    <text evidence="1">Aromatic compound metabolism; phenylpropanoid biosynthesis.</text>
</comment>
<evidence type="ECO:0000313" key="10">
    <source>
        <dbReference type="EMBL" id="KAK7338163.1"/>
    </source>
</evidence>
<keyword evidence="11" id="KW-1185">Reference proteome</keyword>